<dbReference type="Pfam" id="PF01814">
    <property type="entry name" value="Hemerythrin"/>
    <property type="match status" value="1"/>
</dbReference>
<dbReference type="STRING" id="1437059.A6A05_06310"/>
<organism evidence="6 7">
    <name type="scientific">Magnetospirillum moscoviense</name>
    <dbReference type="NCBI Taxonomy" id="1437059"/>
    <lineage>
        <taxon>Bacteria</taxon>
        <taxon>Pseudomonadati</taxon>
        <taxon>Pseudomonadota</taxon>
        <taxon>Alphaproteobacteria</taxon>
        <taxon>Rhodospirillales</taxon>
        <taxon>Rhodospirillaceae</taxon>
        <taxon>Magnetospirillum</taxon>
    </lineage>
</organism>
<dbReference type="NCBIfam" id="NF033749">
    <property type="entry name" value="bact_hemeryth"/>
    <property type="match status" value="1"/>
</dbReference>
<dbReference type="Gene3D" id="1.20.120.50">
    <property type="entry name" value="Hemerythrin-like"/>
    <property type="match status" value="1"/>
</dbReference>
<evidence type="ECO:0000256" key="4">
    <source>
        <dbReference type="ARBA" id="ARBA00023004"/>
    </source>
</evidence>
<dbReference type="NCBIfam" id="TIGR02481">
    <property type="entry name" value="hemeryth_dom"/>
    <property type="match status" value="1"/>
</dbReference>
<comment type="caution">
    <text evidence="6">The sequence shown here is derived from an EMBL/GenBank/DDBJ whole genome shotgun (WGS) entry which is preliminary data.</text>
</comment>
<dbReference type="GO" id="GO:0046872">
    <property type="term" value="F:metal ion binding"/>
    <property type="evidence" value="ECO:0007669"/>
    <property type="project" value="UniProtKB-KW"/>
</dbReference>
<dbReference type="InterPro" id="IPR012312">
    <property type="entry name" value="Hemerythrin-like"/>
</dbReference>
<dbReference type="OrthoDB" id="7361253at2"/>
<evidence type="ECO:0000256" key="2">
    <source>
        <dbReference type="ARBA" id="ARBA00022621"/>
    </source>
</evidence>
<dbReference type="GO" id="GO:0005344">
    <property type="term" value="F:oxygen carrier activity"/>
    <property type="evidence" value="ECO:0007669"/>
    <property type="project" value="UniProtKB-KW"/>
</dbReference>
<dbReference type="InterPro" id="IPR012827">
    <property type="entry name" value="Hemerythrin_metal-bd"/>
</dbReference>
<dbReference type="EMBL" id="LWQU01000032">
    <property type="protein sequence ID" value="OAN64492.1"/>
    <property type="molecule type" value="Genomic_DNA"/>
</dbReference>
<evidence type="ECO:0000313" key="6">
    <source>
        <dbReference type="EMBL" id="OAN64492.1"/>
    </source>
</evidence>
<dbReference type="CDD" id="cd12107">
    <property type="entry name" value="Hemerythrin"/>
    <property type="match status" value="1"/>
</dbReference>
<dbReference type="PANTHER" id="PTHR37164:SF1">
    <property type="entry name" value="BACTERIOHEMERYTHRIN"/>
    <property type="match status" value="1"/>
</dbReference>
<keyword evidence="4" id="KW-0408">Iron</keyword>
<dbReference type="RefSeq" id="WP_068496943.1">
    <property type="nucleotide sequence ID" value="NZ_LWQU01000032.1"/>
</dbReference>
<keyword evidence="7" id="KW-1185">Reference proteome</keyword>
<sequence>MDLQWKPEYNTGCERIDHEHMVFMDLIREFVDEAEGGRDSRALRTISQEIYKYADFHFFSEERMMARIGYAGLAEHHAIHQALMAELREYNDSLAMDSSLAIKVAEFLVCWFKTHTVTEDTKLATSMSGRS</sequence>
<feature type="domain" description="Hemerythrin-like" evidence="5">
    <location>
        <begin position="14"/>
        <end position="123"/>
    </location>
</feature>
<comment type="similarity">
    <text evidence="1">Belongs to the hemerythrin family.</text>
</comment>
<protein>
    <recommendedName>
        <fullName evidence="5">Hemerythrin-like domain-containing protein</fullName>
    </recommendedName>
</protein>
<dbReference type="PROSITE" id="PS00550">
    <property type="entry name" value="HEMERYTHRINS"/>
    <property type="match status" value="1"/>
</dbReference>
<dbReference type="InterPro" id="IPR050669">
    <property type="entry name" value="Hemerythrin"/>
</dbReference>
<accession>A0A178MYK8</accession>
<evidence type="ECO:0000256" key="3">
    <source>
        <dbReference type="ARBA" id="ARBA00022723"/>
    </source>
</evidence>
<dbReference type="InterPro" id="IPR016131">
    <property type="entry name" value="Haemerythrin_Fe_BS"/>
</dbReference>
<name>A0A178MYK8_9PROT</name>
<dbReference type="InterPro" id="IPR035938">
    <property type="entry name" value="Hemerythrin-like_sf"/>
</dbReference>
<keyword evidence="2" id="KW-0813">Transport</keyword>
<keyword evidence="2" id="KW-0561">Oxygen transport</keyword>
<evidence type="ECO:0000256" key="1">
    <source>
        <dbReference type="ARBA" id="ARBA00010587"/>
    </source>
</evidence>
<dbReference type="PANTHER" id="PTHR37164">
    <property type="entry name" value="BACTERIOHEMERYTHRIN"/>
    <property type="match status" value="1"/>
</dbReference>
<dbReference type="AlphaFoldDB" id="A0A178MYK8"/>
<evidence type="ECO:0000313" key="7">
    <source>
        <dbReference type="Proteomes" id="UP000078543"/>
    </source>
</evidence>
<reference evidence="6 7" key="1">
    <citation type="submission" date="2016-04" db="EMBL/GenBank/DDBJ databases">
        <title>Draft genome sequence of freshwater magnetotactic bacteria Magnetospirillum marisnigri SP-1 and Magnetospirillum moscoviense BB-1.</title>
        <authorList>
            <person name="Koziaeva V."/>
            <person name="Dziuba M.V."/>
            <person name="Ivanov T.M."/>
            <person name="Kuznetsov B."/>
            <person name="Grouzdev D.S."/>
        </authorList>
    </citation>
    <scope>NUCLEOTIDE SEQUENCE [LARGE SCALE GENOMIC DNA]</scope>
    <source>
        <strain evidence="6 7">BB-1</strain>
    </source>
</reference>
<evidence type="ECO:0000259" key="5">
    <source>
        <dbReference type="Pfam" id="PF01814"/>
    </source>
</evidence>
<gene>
    <name evidence="6" type="ORF">A6A05_06310</name>
</gene>
<proteinExistence type="inferred from homology"/>
<dbReference type="Proteomes" id="UP000078543">
    <property type="component" value="Unassembled WGS sequence"/>
</dbReference>
<keyword evidence="3" id="KW-0479">Metal-binding</keyword>
<dbReference type="SUPFAM" id="SSF47188">
    <property type="entry name" value="Hemerythrin-like"/>
    <property type="match status" value="1"/>
</dbReference>